<evidence type="ECO:0000256" key="9">
    <source>
        <dbReference type="ARBA" id="ARBA00023163"/>
    </source>
</evidence>
<feature type="region of interest" description="Disordered" evidence="13">
    <location>
        <begin position="1161"/>
        <end position="1366"/>
    </location>
</feature>
<feature type="compositionally biased region" description="Basic and acidic residues" evidence="13">
    <location>
        <begin position="780"/>
        <end position="793"/>
    </location>
</feature>
<keyword evidence="16" id="KW-1185">Reference proteome</keyword>
<comment type="function">
    <text evidence="11">Has a role in transcriptional regulation. Acts in parallel with the Ras/MAPK and the PI3K/PKB pathways in the control of cell identity and cellular growth. Essential for regulation of the cytoskeleton and cell growth but not for cell proliferation or growth rate. Required specifically for the microtubule-based basal transport of lipid droplets. Plays a partially redundant function downstream of Raf in cell fate specification in the developing eye. Pair-rule protein that regulates embryonic cellularization, gastrulation and segmentation.</text>
</comment>
<evidence type="ECO:0000256" key="5">
    <source>
        <dbReference type="ARBA" id="ARBA00022553"/>
    </source>
</evidence>
<evidence type="ECO:0000256" key="8">
    <source>
        <dbReference type="ARBA" id="ARBA00023125"/>
    </source>
</evidence>
<dbReference type="Proteomes" id="UP000807504">
    <property type="component" value="Unassembled WGS sequence"/>
</dbReference>
<dbReference type="PANTHER" id="PTHR10528:SF17">
    <property type="entry name" value="AF4_FMR2 FAMILY MEMBER LILLI"/>
    <property type="match status" value="1"/>
</dbReference>
<keyword evidence="8" id="KW-0238">DNA-binding</keyword>
<feature type="compositionally biased region" description="Basic and acidic residues" evidence="13">
    <location>
        <begin position="1352"/>
        <end position="1366"/>
    </location>
</feature>
<keyword evidence="5" id="KW-0597">Phosphoprotein</keyword>
<feature type="region of interest" description="Disordered" evidence="13">
    <location>
        <begin position="568"/>
        <end position="613"/>
    </location>
</feature>
<feature type="compositionally biased region" description="Low complexity" evidence="13">
    <location>
        <begin position="568"/>
        <end position="585"/>
    </location>
</feature>
<feature type="compositionally biased region" description="Basic and acidic residues" evidence="13">
    <location>
        <begin position="760"/>
        <end position="772"/>
    </location>
</feature>
<name>A0A8T0FNU6_ARGBR</name>
<evidence type="ECO:0000256" key="13">
    <source>
        <dbReference type="SAM" id="MobiDB-lite"/>
    </source>
</evidence>
<keyword evidence="6" id="KW-0562">Pair-rule protein</keyword>
<evidence type="ECO:0000256" key="10">
    <source>
        <dbReference type="ARBA" id="ARBA00023242"/>
    </source>
</evidence>
<comment type="caution">
    <text evidence="15">The sequence shown here is derived from an EMBL/GenBank/DDBJ whole genome shotgun (WGS) entry which is preliminary data.</text>
</comment>
<feature type="region of interest" description="Disordered" evidence="13">
    <location>
        <begin position="506"/>
        <end position="542"/>
    </location>
</feature>
<accession>A0A8T0FNU6</accession>
<protein>
    <recommendedName>
        <fullName evidence="3">AF4/FMR2 family member lilli</fullName>
    </recommendedName>
    <alternativeName>
        <fullName evidence="12">Protein lilliputian</fullName>
    </alternativeName>
</protein>
<organism evidence="15 16">
    <name type="scientific">Argiope bruennichi</name>
    <name type="common">Wasp spider</name>
    <name type="synonym">Aranea bruennichi</name>
    <dbReference type="NCBI Taxonomy" id="94029"/>
    <lineage>
        <taxon>Eukaryota</taxon>
        <taxon>Metazoa</taxon>
        <taxon>Ecdysozoa</taxon>
        <taxon>Arthropoda</taxon>
        <taxon>Chelicerata</taxon>
        <taxon>Arachnida</taxon>
        <taxon>Araneae</taxon>
        <taxon>Araneomorphae</taxon>
        <taxon>Entelegynae</taxon>
        <taxon>Araneoidea</taxon>
        <taxon>Araneidae</taxon>
        <taxon>Argiope</taxon>
    </lineage>
</organism>
<dbReference type="GO" id="GO:0032783">
    <property type="term" value="C:super elongation complex"/>
    <property type="evidence" value="ECO:0007669"/>
    <property type="project" value="TreeGrafter"/>
</dbReference>
<evidence type="ECO:0000313" key="16">
    <source>
        <dbReference type="Proteomes" id="UP000807504"/>
    </source>
</evidence>
<feature type="compositionally biased region" description="Polar residues" evidence="13">
    <location>
        <begin position="826"/>
        <end position="844"/>
    </location>
</feature>
<gene>
    <name evidence="15" type="ORF">HNY73_005462</name>
</gene>
<evidence type="ECO:0000256" key="1">
    <source>
        <dbReference type="ARBA" id="ARBA00004123"/>
    </source>
</evidence>
<evidence type="ECO:0000259" key="14">
    <source>
        <dbReference type="Pfam" id="PF18876"/>
    </source>
</evidence>
<feature type="region of interest" description="Disordered" evidence="13">
    <location>
        <begin position="162"/>
        <end position="233"/>
    </location>
</feature>
<evidence type="ECO:0000313" key="15">
    <source>
        <dbReference type="EMBL" id="KAF8790443.1"/>
    </source>
</evidence>
<feature type="compositionally biased region" description="Low complexity" evidence="13">
    <location>
        <begin position="595"/>
        <end position="605"/>
    </location>
</feature>
<feature type="compositionally biased region" description="Polar residues" evidence="13">
    <location>
        <begin position="410"/>
        <end position="420"/>
    </location>
</feature>
<feature type="domain" description="AF4/FMR2 C-terminal homology" evidence="14">
    <location>
        <begin position="1461"/>
        <end position="1701"/>
    </location>
</feature>
<feature type="compositionally biased region" description="Polar residues" evidence="13">
    <location>
        <begin position="506"/>
        <end position="518"/>
    </location>
</feature>
<evidence type="ECO:0000256" key="6">
    <source>
        <dbReference type="ARBA" id="ARBA00022788"/>
    </source>
</evidence>
<evidence type="ECO:0000256" key="3">
    <source>
        <dbReference type="ARBA" id="ARBA00021888"/>
    </source>
</evidence>
<feature type="compositionally biased region" description="Basic and acidic residues" evidence="13">
    <location>
        <begin position="905"/>
        <end position="929"/>
    </location>
</feature>
<evidence type="ECO:0000256" key="12">
    <source>
        <dbReference type="ARBA" id="ARBA00032149"/>
    </source>
</evidence>
<reference evidence="15" key="2">
    <citation type="submission" date="2020-06" db="EMBL/GenBank/DDBJ databases">
        <authorList>
            <person name="Sheffer M."/>
        </authorList>
    </citation>
    <scope>NUCLEOTIDE SEQUENCE</scope>
</reference>
<feature type="compositionally biased region" description="Low complexity" evidence="13">
    <location>
        <begin position="1610"/>
        <end position="1623"/>
    </location>
</feature>
<feature type="compositionally biased region" description="Polar residues" evidence="13">
    <location>
        <begin position="312"/>
        <end position="323"/>
    </location>
</feature>
<dbReference type="Pfam" id="PF05110">
    <property type="entry name" value="AF-4"/>
    <property type="match status" value="1"/>
</dbReference>
<evidence type="ECO:0000256" key="11">
    <source>
        <dbReference type="ARBA" id="ARBA00024653"/>
    </source>
</evidence>
<feature type="compositionally biased region" description="Low complexity" evidence="13">
    <location>
        <begin position="942"/>
        <end position="955"/>
    </location>
</feature>
<feature type="compositionally biased region" description="Polar residues" evidence="13">
    <location>
        <begin position="1281"/>
        <end position="1296"/>
    </location>
</feature>
<evidence type="ECO:0000256" key="7">
    <source>
        <dbReference type="ARBA" id="ARBA00023015"/>
    </source>
</evidence>
<keyword evidence="9" id="KW-0804">Transcription</keyword>
<feature type="compositionally biased region" description="Polar residues" evidence="13">
    <location>
        <begin position="862"/>
        <end position="872"/>
    </location>
</feature>
<feature type="compositionally biased region" description="Polar residues" evidence="13">
    <location>
        <begin position="1217"/>
        <end position="1230"/>
    </location>
</feature>
<feature type="compositionally biased region" description="Acidic residues" evidence="13">
    <location>
        <begin position="524"/>
        <end position="537"/>
    </location>
</feature>
<feature type="compositionally biased region" description="Basic and acidic residues" evidence="13">
    <location>
        <begin position="171"/>
        <end position="185"/>
    </location>
</feature>
<evidence type="ECO:0000256" key="2">
    <source>
        <dbReference type="ARBA" id="ARBA00007354"/>
    </source>
</evidence>
<dbReference type="Pfam" id="PF18876">
    <property type="entry name" value="AFF4_CHD"/>
    <property type="match status" value="1"/>
</dbReference>
<keyword evidence="7" id="KW-0805">Transcription regulation</keyword>
<dbReference type="GO" id="GO:0003677">
    <property type="term" value="F:DNA binding"/>
    <property type="evidence" value="ECO:0007669"/>
    <property type="project" value="UniProtKB-KW"/>
</dbReference>
<sequence>MAGHASNDVDVLREREQERRARLQLLDDIREPSPQPIFGEPVKVDLEDETSRRIKNTLGDFTQVLVNDPKNLIGISRISSSSGHQMNGHPSNGYSSSSYAVSGYSMSSGGHQTASHQTSGYSSNNYAGSGYGSSALGHYNRAPAVKKPPPYVVNGACAPKTSMPNYISPKAPDKRQGYNRPEKTGYYKPESPAAAPKTFHSSNSQPYHGQDSRPKDHASWDKDQRRTNSSQPLAVNINVNVESSTNLTINNINLNNNTISTSAPIWTCGADTPAVQIAPFHLPSSATPSVPAKNAANYGQTSTSLSSTPTTAKNETQSSTPTKRNLIRPSSLKIQPEKKSAEAPIAVETILKEMTKAVPPAPLTAIQTPRTEETGFAFPTDPTNEESFMKLEEQVHLLTPLDDDPMPNDVHQSSPNSWWTSPDIKPEMKYSQAECKVTDSTTYELSKLWKKPNESPAPEVAPPEIVESLSLEPSQKVADSDANWCMVDSEWYLSVGEWNNWRSDYNNSSSDDGTQEYGSSSLQDDLEMSDSDEEVVVPEEKRSPIQYIKSPILELPETIPTIANTTNSAMESNSAESSNSSSSDSGESDSDDSSSESNDSDSSSEASDEEISSKKWGLSNFVDESQRIHSPAFFNNDPAAKESFRLHAERMKNFVIGNINPLNGASSTSNILPSAAIGSATFLVPDVPVSTKSDLLSPIPSPVHTAVGPRTPPSPSCPLKESSSDVNNEPVTTDLEKSENDNTFAVNNRSDEPQVSCDSVGEKISEPIEKFKKQLRSGKNKSDDLSSEHESSHLDSSVDEPSDPKELSDRSLESDKLATAPDKNASDSVSAGNSESSPENYSIKTRQRVSAATSAKKTKSTGDNSNENNQKTDVAIAKLKHPRACRKSNEKQTKKASTITSAKPSVEESKKPSKPETKETPSEKVKEPLKVSGKTKNIPKISMRSQSKVSKSSPKPAVETKKTDVKKKKKKFSMENFLQSPENENARLSNSLPPFTPSPERSPIPDCPNASEAAEEPPDSPVLPSRTPGRPSSKNTAKGKKVEKLRRSVRCSERASISAQADTSNVSQSTPENTKNSKTVGKAKRNIENLPISMEPPIELLSPIPQDPPLCSKASDSVIPRKIMVCIPLAKILRLPVFQQDQESAAKQAVKNISAIEDIRTQKKDGNEKPSTIVTPKQSQTKDLSEKAASTPKNTKNGTKTVPSNKKAKASKPVNEISKTNATTDANKTSIKVKDKTLNEAVENKFSKKRKNDGVEKQTAKKPKLPSRTTDEKKQKEQPSALKSDSMANQLDSASKSKGLERCDSTGSLSSLCSQQSQRSSKSSKEKKKDSSSSTPESKRIKTSMSPLLSLKDIKQEKEDKLPKNRNTLDARMQLDKNKSKLRDKATVKDMTGPDQFWDDCFSSQFWDEQYKEDIKGKMSGSSLDMINRELADWENFAPDMHKDIKGASALNKHNNQAPIMPMDYFWTEGKKQLYLAEKEKDPFQQAVKYFEAVVLFILTSQQREEYSKDTDSVYNIYGVTLKLTVKLLQKIKKLQSCPGSTEFKLLILCLKSQSLLNVKHYNLKIKEVKEELEGVNDFLKHQCSASLNSNQSRVGNAAVVPPHSPIPSPASSVNSQSSNYNSNSVPVPQSILDMICRQHTHLINLHKGHDLWEQADMYMTRSNLREFFKEVADQSEPLTLHSSITELVKYIQKGISLVKKSLR</sequence>
<feature type="region of interest" description="Disordered" evidence="13">
    <location>
        <begin position="701"/>
        <end position="1091"/>
    </location>
</feature>
<dbReference type="Gene3D" id="6.10.250.2670">
    <property type="match status" value="1"/>
</dbReference>
<feature type="compositionally biased region" description="Basic and acidic residues" evidence="13">
    <location>
        <begin position="1040"/>
        <end position="1053"/>
    </location>
</feature>
<comment type="subcellular location">
    <subcellularLocation>
        <location evidence="1">Nucleus</location>
    </subcellularLocation>
</comment>
<proteinExistence type="inferred from homology"/>
<feature type="compositionally biased region" description="Basic and acidic residues" evidence="13">
    <location>
        <begin position="210"/>
        <end position="226"/>
    </location>
</feature>
<keyword evidence="10" id="KW-0539">Nucleus</keyword>
<feature type="compositionally biased region" description="Low complexity" evidence="13">
    <location>
        <begin position="1305"/>
        <end position="1321"/>
    </location>
</feature>
<feature type="region of interest" description="Disordered" evidence="13">
    <location>
        <begin position="291"/>
        <end position="341"/>
    </location>
</feature>
<feature type="compositionally biased region" description="Low complexity" evidence="13">
    <location>
        <begin position="301"/>
        <end position="311"/>
    </location>
</feature>
<dbReference type="EMBL" id="JABXBU010000011">
    <property type="protein sequence ID" value="KAF8790443.1"/>
    <property type="molecule type" value="Genomic_DNA"/>
</dbReference>
<feature type="compositionally biased region" description="Pro residues" evidence="13">
    <location>
        <begin position="994"/>
        <end position="1006"/>
    </location>
</feature>
<dbReference type="GO" id="GO:0010468">
    <property type="term" value="P:regulation of gene expression"/>
    <property type="evidence" value="ECO:0007669"/>
    <property type="project" value="InterPro"/>
</dbReference>
<feature type="compositionally biased region" description="Polar residues" evidence="13">
    <location>
        <begin position="1191"/>
        <end position="1204"/>
    </location>
</feature>
<feature type="compositionally biased region" description="Polar residues" evidence="13">
    <location>
        <begin position="976"/>
        <end position="993"/>
    </location>
</feature>
<dbReference type="InterPro" id="IPR043640">
    <property type="entry name" value="AF4/FMR2_CHD"/>
</dbReference>
<dbReference type="GO" id="GO:0007366">
    <property type="term" value="P:periodic partitioning by pair rule gene"/>
    <property type="evidence" value="ECO:0007669"/>
    <property type="project" value="UniProtKB-KW"/>
</dbReference>
<feature type="compositionally biased region" description="Polar residues" evidence="13">
    <location>
        <begin position="1169"/>
        <end position="1182"/>
    </location>
</feature>
<feature type="compositionally biased region" description="Polar residues" evidence="13">
    <location>
        <begin position="1055"/>
        <end position="1079"/>
    </location>
</feature>
<evidence type="ECO:0000256" key="4">
    <source>
        <dbReference type="ARBA" id="ARBA00022473"/>
    </source>
</evidence>
<comment type="similarity">
    <text evidence="2">Belongs to the AF4 family.</text>
</comment>
<dbReference type="PANTHER" id="PTHR10528">
    <property type="entry name" value="AF4/FMR2 FAMILY MEMBER"/>
    <property type="match status" value="1"/>
</dbReference>
<keyword evidence="4" id="KW-0217">Developmental protein</keyword>
<feature type="region of interest" description="Disordered" evidence="13">
    <location>
        <begin position="401"/>
        <end position="420"/>
    </location>
</feature>
<feature type="region of interest" description="Disordered" evidence="13">
    <location>
        <begin position="1597"/>
        <end position="1623"/>
    </location>
</feature>
<feature type="compositionally biased region" description="Basic and acidic residues" evidence="13">
    <location>
        <begin position="1232"/>
        <end position="1259"/>
    </location>
</feature>
<reference evidence="15" key="1">
    <citation type="journal article" date="2020" name="bioRxiv">
        <title>Chromosome-level reference genome of the European wasp spider Argiope bruennichi: a resource for studies on range expansion and evolutionary adaptation.</title>
        <authorList>
            <person name="Sheffer M.M."/>
            <person name="Hoppe A."/>
            <person name="Krehenwinkel H."/>
            <person name="Uhl G."/>
            <person name="Kuss A.W."/>
            <person name="Jensen L."/>
            <person name="Jensen C."/>
            <person name="Gillespie R.G."/>
            <person name="Hoff K.J."/>
            <person name="Prost S."/>
        </authorList>
    </citation>
    <scope>NUCLEOTIDE SEQUENCE</scope>
</reference>
<dbReference type="InterPro" id="IPR007797">
    <property type="entry name" value="AF4/FMR2"/>
</dbReference>
<feature type="compositionally biased region" description="Basic and acidic residues" evidence="13">
    <location>
        <begin position="802"/>
        <end position="816"/>
    </location>
</feature>